<protein>
    <recommendedName>
        <fullName evidence="3">ASCH domain-containing protein</fullName>
    </recommendedName>
</protein>
<proteinExistence type="predicted"/>
<evidence type="ECO:0008006" key="3">
    <source>
        <dbReference type="Google" id="ProtNLM"/>
    </source>
</evidence>
<keyword evidence="2" id="KW-1185">Reference proteome</keyword>
<evidence type="ECO:0000313" key="1">
    <source>
        <dbReference type="EMBL" id="AXO16736.1"/>
    </source>
</evidence>
<dbReference type="SUPFAM" id="SSF88697">
    <property type="entry name" value="PUA domain-like"/>
    <property type="match status" value="1"/>
</dbReference>
<dbReference type="EMBL" id="CP031555">
    <property type="protein sequence ID" value="AXO16736.1"/>
    <property type="molecule type" value="Genomic_DNA"/>
</dbReference>
<accession>A0ABM6Y724</accession>
<evidence type="ECO:0000313" key="2">
    <source>
        <dbReference type="Proteomes" id="UP000256971"/>
    </source>
</evidence>
<name>A0ABM6Y724_9PROT</name>
<dbReference type="Gene3D" id="2.30.130.30">
    <property type="entry name" value="Hypothetical protein"/>
    <property type="match status" value="1"/>
</dbReference>
<reference evidence="1 2" key="1">
    <citation type="submission" date="2018-08" db="EMBL/GenBank/DDBJ databases">
        <title>Complete genome sequence of type strain Thalassospira indica MCCC 1A01103T, isolated from isolated from deep seawater of the Indian Ocean.</title>
        <authorList>
            <person name="Liu Y."/>
        </authorList>
    </citation>
    <scope>NUCLEOTIDE SEQUENCE [LARGE SCALE GENOMIC DNA]</scope>
    <source>
        <strain evidence="1 2">PB8BT</strain>
    </source>
</reference>
<dbReference type="Proteomes" id="UP000256971">
    <property type="component" value="Chromosome"/>
</dbReference>
<organism evidence="1 2">
    <name type="scientific">Thalassospira indica</name>
    <dbReference type="NCBI Taxonomy" id="1891279"/>
    <lineage>
        <taxon>Bacteria</taxon>
        <taxon>Pseudomonadati</taxon>
        <taxon>Pseudomonadota</taxon>
        <taxon>Alphaproteobacteria</taxon>
        <taxon>Rhodospirillales</taxon>
        <taxon>Thalassospiraceae</taxon>
        <taxon>Thalassospira</taxon>
    </lineage>
</organism>
<sequence>MPDILPELALSVRQPWGHRILFEGKDIENRDRRTKVRGTIFVHSALTIEEDGQELADRLRLPVGGLIGTVDIVDCVSESDSEWFFGPYGYVLANPRPMPFVQCRGMPGFFKPDVDWDSVRAAA</sequence>
<gene>
    <name evidence="1" type="ORF">DY252_05575</name>
</gene>
<dbReference type="InterPro" id="IPR015947">
    <property type="entry name" value="PUA-like_sf"/>
</dbReference>